<feature type="region of interest" description="Disordered" evidence="13">
    <location>
        <begin position="1"/>
        <end position="40"/>
    </location>
</feature>
<dbReference type="SUPFAM" id="SSF81606">
    <property type="entry name" value="PP2C-like"/>
    <property type="match status" value="1"/>
</dbReference>
<comment type="similarity">
    <text evidence="3">Belongs to the sirtuin family. Class I subfamily.</text>
</comment>
<keyword evidence="18" id="KW-1185">Reference proteome</keyword>
<dbReference type="PROSITE" id="PS00218">
    <property type="entry name" value="AMINO_ACID_PERMEASE_1"/>
    <property type="match status" value="1"/>
</dbReference>
<feature type="region of interest" description="Disordered" evidence="13">
    <location>
        <begin position="1163"/>
        <end position="1186"/>
    </location>
</feature>
<feature type="binding site" evidence="12">
    <location>
        <position position="1442"/>
    </location>
    <ligand>
        <name>Zn(2+)</name>
        <dbReference type="ChEBI" id="CHEBI:29105"/>
    </ligand>
</feature>
<dbReference type="PANTHER" id="PTHR43341">
    <property type="entry name" value="AMINO ACID PERMEASE"/>
    <property type="match status" value="1"/>
</dbReference>
<keyword evidence="12" id="KW-0862">Zinc</keyword>
<dbReference type="GO" id="GO:0016740">
    <property type="term" value="F:transferase activity"/>
    <property type="evidence" value="ECO:0007669"/>
    <property type="project" value="UniProtKB-KW"/>
</dbReference>
<dbReference type="Gene3D" id="3.60.40.10">
    <property type="entry name" value="PPM-type phosphatase domain"/>
    <property type="match status" value="1"/>
</dbReference>
<dbReference type="EMBL" id="LNZH02000215">
    <property type="protein sequence ID" value="OCB84613.1"/>
    <property type="molecule type" value="Genomic_DNA"/>
</dbReference>
<dbReference type="GO" id="GO:0046872">
    <property type="term" value="F:metal ion binding"/>
    <property type="evidence" value="ECO:0007669"/>
    <property type="project" value="UniProtKB-KW"/>
</dbReference>
<dbReference type="InterPro" id="IPR004841">
    <property type="entry name" value="AA-permease/SLC12A_dom"/>
</dbReference>
<dbReference type="CDD" id="cd00143">
    <property type="entry name" value="PP2Cc"/>
    <property type="match status" value="1"/>
</dbReference>
<dbReference type="Gene3D" id="3.30.1600.10">
    <property type="entry name" value="SIR2/SIRT2 'Small Domain"/>
    <property type="match status" value="1"/>
</dbReference>
<proteinExistence type="inferred from homology"/>
<keyword evidence="12" id="KW-0479">Metal-binding</keyword>
<evidence type="ECO:0000259" key="15">
    <source>
        <dbReference type="PROSITE" id="PS50305"/>
    </source>
</evidence>
<dbReference type="InterPro" id="IPR029035">
    <property type="entry name" value="DHS-like_NAD/FAD-binding_dom"/>
</dbReference>
<feature type="binding site" evidence="12">
    <location>
        <position position="1439"/>
    </location>
    <ligand>
        <name>Zn(2+)</name>
        <dbReference type="ChEBI" id="CHEBI:29105"/>
    </ligand>
</feature>
<keyword evidence="9" id="KW-0520">NAD</keyword>
<dbReference type="SUPFAM" id="SSF52467">
    <property type="entry name" value="DHS-like NAD/FAD-binding domain"/>
    <property type="match status" value="1"/>
</dbReference>
<dbReference type="InterPro" id="IPR003000">
    <property type="entry name" value="Sirtuin"/>
</dbReference>
<keyword evidence="4" id="KW-0813">Transport</keyword>
<organism evidence="17 18">
    <name type="scientific">Sanghuangporus baumii</name>
    <name type="common">Phellinus baumii</name>
    <dbReference type="NCBI Taxonomy" id="108892"/>
    <lineage>
        <taxon>Eukaryota</taxon>
        <taxon>Fungi</taxon>
        <taxon>Dikarya</taxon>
        <taxon>Basidiomycota</taxon>
        <taxon>Agaricomycotina</taxon>
        <taxon>Agaricomycetes</taxon>
        <taxon>Hymenochaetales</taxon>
        <taxon>Hymenochaetaceae</taxon>
        <taxon>Sanghuangporus</taxon>
    </lineage>
</organism>
<comment type="caution">
    <text evidence="17">The sequence shown here is derived from an EMBL/GenBank/DDBJ whole genome shotgun (WGS) entry which is preliminary data.</text>
</comment>
<evidence type="ECO:0000313" key="18">
    <source>
        <dbReference type="Proteomes" id="UP000757232"/>
    </source>
</evidence>
<evidence type="ECO:0000256" key="3">
    <source>
        <dbReference type="ARBA" id="ARBA00006924"/>
    </source>
</evidence>
<evidence type="ECO:0000256" key="9">
    <source>
        <dbReference type="ARBA" id="ARBA00023027"/>
    </source>
</evidence>
<dbReference type="Gene3D" id="3.40.50.1220">
    <property type="entry name" value="TPP-binding domain"/>
    <property type="match status" value="1"/>
</dbReference>
<evidence type="ECO:0000256" key="6">
    <source>
        <dbReference type="ARBA" id="ARBA00022692"/>
    </source>
</evidence>
<dbReference type="InterPro" id="IPR026591">
    <property type="entry name" value="Sirtuin_cat_small_dom_sf"/>
</dbReference>
<comment type="subcellular location">
    <subcellularLocation>
        <location evidence="1">Membrane</location>
        <topology evidence="1">Multi-pass membrane protein</topology>
    </subcellularLocation>
    <subcellularLocation>
        <location evidence="2">Mitochondrion</location>
    </subcellularLocation>
</comment>
<keyword evidence="5" id="KW-0808">Transferase</keyword>
<dbReference type="InterPro" id="IPR026590">
    <property type="entry name" value="Ssirtuin_cat_dom"/>
</dbReference>
<feature type="transmembrane region" description="Helical" evidence="14">
    <location>
        <begin position="284"/>
        <end position="303"/>
    </location>
</feature>
<feature type="domain" description="PPM-type phosphatase" evidence="16">
    <location>
        <begin position="767"/>
        <end position="1106"/>
    </location>
</feature>
<feature type="transmembrane region" description="Helical" evidence="14">
    <location>
        <begin position="491"/>
        <end position="509"/>
    </location>
</feature>
<keyword evidence="6 14" id="KW-0812">Transmembrane</keyword>
<evidence type="ECO:0000256" key="2">
    <source>
        <dbReference type="ARBA" id="ARBA00004173"/>
    </source>
</evidence>
<feature type="transmembrane region" description="Helical" evidence="14">
    <location>
        <begin position="458"/>
        <end position="479"/>
    </location>
</feature>
<evidence type="ECO:0000256" key="13">
    <source>
        <dbReference type="SAM" id="MobiDB-lite"/>
    </source>
</evidence>
<dbReference type="GO" id="GO:0005739">
    <property type="term" value="C:mitochondrion"/>
    <property type="evidence" value="ECO:0007669"/>
    <property type="project" value="UniProtKB-SubCell"/>
</dbReference>
<dbReference type="InterPro" id="IPR001932">
    <property type="entry name" value="PPM-type_phosphatase-like_dom"/>
</dbReference>
<dbReference type="Pfam" id="PF00324">
    <property type="entry name" value="AA_permease"/>
    <property type="match status" value="1"/>
</dbReference>
<evidence type="ECO:0000256" key="8">
    <source>
        <dbReference type="ARBA" id="ARBA00022989"/>
    </source>
</evidence>
<dbReference type="SMART" id="SM00332">
    <property type="entry name" value="PP2Cc"/>
    <property type="match status" value="1"/>
</dbReference>
<feature type="transmembrane region" description="Helical" evidence="14">
    <location>
        <begin position="50"/>
        <end position="69"/>
    </location>
</feature>
<feature type="compositionally biased region" description="Basic and acidic residues" evidence="13">
    <location>
        <begin position="1"/>
        <end position="27"/>
    </location>
</feature>
<evidence type="ECO:0000256" key="14">
    <source>
        <dbReference type="SAM" id="Phobius"/>
    </source>
</evidence>
<evidence type="ECO:0000256" key="7">
    <source>
        <dbReference type="ARBA" id="ARBA00022970"/>
    </source>
</evidence>
<feature type="transmembrane region" description="Helical" evidence="14">
    <location>
        <begin position="411"/>
        <end position="434"/>
    </location>
</feature>
<feature type="transmembrane region" description="Helical" evidence="14">
    <location>
        <begin position="189"/>
        <end position="212"/>
    </location>
</feature>
<gene>
    <name evidence="17" type="ORF">A7U60_g8601</name>
</gene>
<feature type="domain" description="Deacetylase sirtuin-type" evidence="15">
    <location>
        <begin position="1234"/>
        <end position="1585"/>
    </location>
</feature>
<dbReference type="Pfam" id="PF02146">
    <property type="entry name" value="SIR2"/>
    <property type="match status" value="1"/>
</dbReference>
<dbReference type="Pfam" id="PF00481">
    <property type="entry name" value="PP2C"/>
    <property type="match status" value="1"/>
</dbReference>
<dbReference type="InterPro" id="IPR036457">
    <property type="entry name" value="PPM-type-like_dom_sf"/>
</dbReference>
<keyword evidence="11 14" id="KW-0472">Membrane</keyword>
<feature type="transmembrane region" description="Helical" evidence="14">
    <location>
        <begin position="162"/>
        <end position="183"/>
    </location>
</feature>
<evidence type="ECO:0000313" key="17">
    <source>
        <dbReference type="EMBL" id="OCB84613.1"/>
    </source>
</evidence>
<dbReference type="Gene3D" id="1.20.1740.10">
    <property type="entry name" value="Amino acid/polyamine transporter I"/>
    <property type="match status" value="1"/>
</dbReference>
<accession>A0A9Q5HRF5</accession>
<evidence type="ECO:0000256" key="5">
    <source>
        <dbReference type="ARBA" id="ARBA00022679"/>
    </source>
</evidence>
<reference evidence="17" key="1">
    <citation type="submission" date="2016-06" db="EMBL/GenBank/DDBJ databases">
        <title>Draft Genome sequence of the fungus Inonotus baumii.</title>
        <authorList>
            <person name="Zhu H."/>
            <person name="Lin W."/>
        </authorList>
    </citation>
    <scope>NUCLEOTIDE SEQUENCE</scope>
    <source>
        <strain evidence="17">821</strain>
    </source>
</reference>
<protein>
    <submittedName>
        <fullName evidence="17">Amino acid permease</fullName>
    </submittedName>
</protein>
<evidence type="ECO:0000256" key="4">
    <source>
        <dbReference type="ARBA" id="ARBA00022448"/>
    </source>
</evidence>
<feature type="transmembrane region" description="Helical" evidence="14">
    <location>
        <begin position="81"/>
        <end position="107"/>
    </location>
</feature>
<evidence type="ECO:0000256" key="1">
    <source>
        <dbReference type="ARBA" id="ARBA00004141"/>
    </source>
</evidence>
<keyword evidence="8 14" id="KW-1133">Transmembrane helix</keyword>
<feature type="active site" description="Proton acceptor" evidence="12">
    <location>
        <position position="1387"/>
    </location>
</feature>
<dbReference type="OrthoDB" id="420076at2759"/>
<evidence type="ECO:0000256" key="12">
    <source>
        <dbReference type="PROSITE-ProRule" id="PRU00236"/>
    </source>
</evidence>
<evidence type="ECO:0000259" key="16">
    <source>
        <dbReference type="PROSITE" id="PS51746"/>
    </source>
</evidence>
<dbReference type="GO" id="GO:0070403">
    <property type="term" value="F:NAD+ binding"/>
    <property type="evidence" value="ECO:0007669"/>
    <property type="project" value="InterPro"/>
</dbReference>
<dbReference type="GO" id="GO:0015171">
    <property type="term" value="F:amino acid transmembrane transporter activity"/>
    <property type="evidence" value="ECO:0007669"/>
    <property type="project" value="TreeGrafter"/>
</dbReference>
<dbReference type="PROSITE" id="PS50305">
    <property type="entry name" value="SIRTUIN"/>
    <property type="match status" value="1"/>
</dbReference>
<evidence type="ECO:0000256" key="11">
    <source>
        <dbReference type="ARBA" id="ARBA00023136"/>
    </source>
</evidence>
<feature type="transmembrane region" description="Helical" evidence="14">
    <location>
        <begin position="131"/>
        <end position="150"/>
    </location>
</feature>
<dbReference type="PROSITE" id="PS51746">
    <property type="entry name" value="PPM_2"/>
    <property type="match status" value="1"/>
</dbReference>
<dbReference type="Proteomes" id="UP000757232">
    <property type="component" value="Unassembled WGS sequence"/>
</dbReference>
<evidence type="ECO:0000256" key="10">
    <source>
        <dbReference type="ARBA" id="ARBA00023128"/>
    </source>
</evidence>
<feature type="binding site" evidence="12">
    <location>
        <position position="1400"/>
    </location>
    <ligand>
        <name>Zn(2+)</name>
        <dbReference type="ChEBI" id="CHEBI:29105"/>
    </ligand>
</feature>
<dbReference type="InterPro" id="IPR050524">
    <property type="entry name" value="APC_YAT"/>
</dbReference>
<dbReference type="InterPro" id="IPR004840">
    <property type="entry name" value="Amino_acid_permease_CS"/>
</dbReference>
<name>A0A9Q5HRF5_SANBA</name>
<dbReference type="PANTHER" id="PTHR43341:SF20">
    <property type="entry name" value="AAT FAMILY AMINO ACID TRANSPORTER"/>
    <property type="match status" value="1"/>
</dbReference>
<feature type="binding site" evidence="12">
    <location>
        <position position="1395"/>
    </location>
    <ligand>
        <name>Zn(2+)</name>
        <dbReference type="ChEBI" id="CHEBI:29105"/>
    </ligand>
</feature>
<keyword evidence="7" id="KW-0029">Amino-acid transport</keyword>
<dbReference type="GO" id="GO:0016020">
    <property type="term" value="C:membrane"/>
    <property type="evidence" value="ECO:0007669"/>
    <property type="project" value="UniProtKB-SubCell"/>
</dbReference>
<dbReference type="FunFam" id="1.20.1740.10:FF:000006">
    <property type="entry name" value="General amino acid permease"/>
    <property type="match status" value="1"/>
</dbReference>
<sequence length="1586" mass="175352">MSSFPDEKTFGKHEGHATEEKIHEASSEAHGVSGAPPPHSDLKRQLKNRHIAMISIGGVIGTGLFLGTATSLRNGGPLGLLLGYLVVGSICFSVMISLGEMVAYLPIPGGHIKLAERFVDPALSFTMGWNYWYNWTIILPAELVAAALLMSYWKSDDEVNSAVWITMCLVIVIVINLFGAGVYGECEFIFASIKVITITGLIILGIVIDLGGGPNHDRIGFRYWDHPGPFVQFNGIAGAKGRFLGWWAVMTQAAFSFIGTEIVAIAAGEAKNPRRNLPKAIKRVYVRILLFYIGGTFIIGLLVPSDHPDLNLASETAAASPFVIAIQTAGIKGLPHAINAAFLTSAWSAASSDLYTSSRALYGLALSGNAPKIFTRTTSRGLPLLSILFCTAFSFLSYMSVSSGAGKVFNWFVNMTAVAGLMTWFGISVTYIRFHAGFVAQGFDRSTLPYASKLNPFAAWYAAISCIVICFFSGWDVFLKDSWDTATFVTNYLPFMLFPFLYISSSLYYKRRPLKVMEMDFVSGLKEIEAMTYDDPPPRNWVERFWGWLLIAIEATFVPFSTVCHVVNCASTGLPNSDLPGEEALRVIPSSLFRVYSLEVLSSIPVSLPWLGLQVPRLTRRIMSFNPRLRPHSVFKMRSRSDTQDYGEPPPSASSSATSILSADYTLLNSSEIEDALVDLAHPYTGVLDLESSRKADGLSFQPCATARCQDRYIIEQFAVRGTGNELWTLTGVFDGELMTPTVPFLPAWISTDKRLLPLSILIVKGHLGEATVEHVAHHLPVIVQEFLAEAVSNRGPASLKEPAVVSAALKRAFISFDRDIANDVLELFPGGIASLERLSDDYIRSVINDYSNGLQNYKKVRLNMYGTTALLAIVDPLQENLWIANLGDCEAVLASRTPSGRWVGELLTQVHNGTNLLEVERVRREHPNEPGCVRNGRILGTIAPFRCIGDQPFKQPAAFTSRILFNLDAGTENVDSSRAAWAQLIDRVRTPPYLSADPDVAHSRLNRGSNAFAGVPNQFLVLCTDGLPDLLETIPPQGHPQYYVDAVIPPGTRNEQASFRLDDNIALRILKKALGGEDNNAVSQMISLQSDQPWLDDVTIIVQILVLANNGWKQKQRKCDCYTRRDAVSSDRGIQETFSPLQAVHVLWCCRCKLQLCQSRTSSSSTSAGEENAPSDPDSKPSSFRQPQVYLDSERKRKLISLYHQAERFVHPNNISEYIDKEFHRGMDRDMMEEESRYSLERVLDDRRRSSKTFILTEGYTPLASRNVGLTSTDRRNLIRHNRVKAALFGLDDSSKVGLEAVSELVNAHRARAASPNAAHRALAELSTPGFRNTITAPESTFTLITQNVDGLSTRALDAALKRLPETEKEIVDAAAKEQPLLLETHGRLFEVRCTSETCKHVEWNDDSPICHALAGTEALVDANSMEPTIPEADLPRCKKCGALARPGVVWFGEEPWFLGTIDELVAKADMCLVVGTSSQVYPAAGYAAQVLVHGGKVAVFNLERSKGDKRADYLFLALSTKLKLYSIDVMNNECMMHGSSIVLVWLLYIYRCIETNTFCSRFDTLFLRHVVQRIISIQQFLFRT</sequence>
<keyword evidence="10" id="KW-0496">Mitochondrion</keyword>
<feature type="transmembrane region" description="Helical" evidence="14">
    <location>
        <begin position="381"/>
        <end position="399"/>
    </location>
</feature>